<name>A0AA88MAW7_CHASR</name>
<evidence type="ECO:0000313" key="2">
    <source>
        <dbReference type="Proteomes" id="UP001187415"/>
    </source>
</evidence>
<protein>
    <recommendedName>
        <fullName evidence="3">Interferon-induced protein 44-like</fullName>
    </recommendedName>
</protein>
<dbReference type="GO" id="GO:0006955">
    <property type="term" value="P:immune response"/>
    <property type="evidence" value="ECO:0007669"/>
    <property type="project" value="TreeGrafter"/>
</dbReference>
<dbReference type="EMBL" id="JAUPFM010000013">
    <property type="protein sequence ID" value="KAK2833579.1"/>
    <property type="molecule type" value="Genomic_DNA"/>
</dbReference>
<dbReference type="InterPro" id="IPR027417">
    <property type="entry name" value="P-loop_NTPase"/>
</dbReference>
<evidence type="ECO:0000313" key="1">
    <source>
        <dbReference type="EMBL" id="KAK2833579.1"/>
    </source>
</evidence>
<organism evidence="1 2">
    <name type="scientific">Channa striata</name>
    <name type="common">Snakehead murrel</name>
    <name type="synonym">Ophicephalus striatus</name>
    <dbReference type="NCBI Taxonomy" id="64152"/>
    <lineage>
        <taxon>Eukaryota</taxon>
        <taxon>Metazoa</taxon>
        <taxon>Chordata</taxon>
        <taxon>Craniata</taxon>
        <taxon>Vertebrata</taxon>
        <taxon>Euteleostomi</taxon>
        <taxon>Actinopterygii</taxon>
        <taxon>Neopterygii</taxon>
        <taxon>Teleostei</taxon>
        <taxon>Neoteleostei</taxon>
        <taxon>Acanthomorphata</taxon>
        <taxon>Anabantaria</taxon>
        <taxon>Anabantiformes</taxon>
        <taxon>Channoidei</taxon>
        <taxon>Channidae</taxon>
        <taxon>Channa</taxon>
    </lineage>
</organism>
<reference evidence="1" key="1">
    <citation type="submission" date="2023-07" db="EMBL/GenBank/DDBJ databases">
        <title>Chromosome-level Genome Assembly of Striped Snakehead (Channa striata).</title>
        <authorList>
            <person name="Liu H."/>
        </authorList>
    </citation>
    <scope>NUCLEOTIDE SEQUENCE</scope>
    <source>
        <strain evidence="1">Gz</strain>
        <tissue evidence="1">Muscle</tissue>
    </source>
</reference>
<keyword evidence="2" id="KW-1185">Reference proteome</keyword>
<evidence type="ECO:0008006" key="3">
    <source>
        <dbReference type="Google" id="ProtNLM"/>
    </source>
</evidence>
<dbReference type="Proteomes" id="UP001187415">
    <property type="component" value="Unassembled WGS sequence"/>
</dbReference>
<dbReference type="Gene3D" id="3.40.50.300">
    <property type="entry name" value="P-loop containing nucleotide triphosphate hydrolases"/>
    <property type="match status" value="2"/>
</dbReference>
<dbReference type="PANTHER" id="PTHR14241:SF1">
    <property type="entry name" value="INTERFERON-INDUCED PROTEIN 44-RELATED"/>
    <property type="match status" value="1"/>
</dbReference>
<comment type="caution">
    <text evidence="1">The sequence shown here is derived from an EMBL/GenBank/DDBJ whole genome shotgun (WGS) entry which is preliminary data.</text>
</comment>
<dbReference type="AlphaFoldDB" id="A0AA88MAW7"/>
<sequence length="482" mass="53925">MRGLKLKPKNETVSQPWRSLPESKKSLDYLTSYKPRKTEAKHLRILLHGPVGAGKSSFINSVDSVFQGRVTGRALADATSGKSFTKKYKTYKIQNDSGSCYSFIFNDIMGFEETTNNGVHVDDVKLALTGHVKEGYEFDSKKLLKEEDEGYNSHCQPVIWEFLNWLFSPKLMKPVPKAKENTENVYVSDYLKETVEKFSMLLGIPVNCIFLVKNYSSEVEIDDGINNLILCALRQIVAFGEDYLNNLSKKSLDFVKSYKPKNKEIKHLRILLHGPVGAGKSSFINSVESVLQGRVTGRALTDAASGKSFTKKYKTYEIQNDPGSFYSFIFNDTMGFDETPNNGVHVDDVKLALTGHVKEGYEFDPKKPLKEEDEGYNSCPTLDDKVHVLVSVLPASLVSSLSDGAVKKMRDVRLLASKMGIPQLAVLTKVEKFSMLLGIPVNCIFLVKNYSSEVQIDDGINNLILCALRQIVAFGEDYLNNL</sequence>
<dbReference type="PANTHER" id="PTHR14241">
    <property type="entry name" value="INTERFERON-INDUCED PROTEIN 44"/>
    <property type="match status" value="1"/>
</dbReference>
<dbReference type="SUPFAM" id="SSF52540">
    <property type="entry name" value="P-loop containing nucleoside triphosphate hydrolases"/>
    <property type="match status" value="2"/>
</dbReference>
<proteinExistence type="predicted"/>
<gene>
    <name evidence="1" type="ORF">Q5P01_017468</name>
</gene>
<accession>A0AA88MAW7</accession>